<dbReference type="SMART" id="SM00448">
    <property type="entry name" value="REC"/>
    <property type="match status" value="1"/>
</dbReference>
<sequence>MGVVATLKRAMNTLVAKHVDAEHRIVDAGPKRVLVVDDDQHVLDAAEALFISEGYLPILIGSPQSALQIARSMQPSAIFLDVLMPGFDGWDVLAALKADSSTCTIPVVMISMPGERGRALEAGAMGVIPKPLDAPKLRAAMANLNSAHKGASRMRYLSSFR</sequence>
<gene>
    <name evidence="6" type="ORF">SAMN05216456_0709</name>
</gene>
<dbReference type="STRING" id="429728.SAMN05216456_0709"/>
<keyword evidence="7" id="KW-1185">Reference proteome</keyword>
<dbReference type="Pfam" id="PF00072">
    <property type="entry name" value="Response_reg"/>
    <property type="match status" value="1"/>
</dbReference>
<keyword evidence="1 4" id="KW-0597">Phosphoprotein</keyword>
<protein>
    <submittedName>
        <fullName evidence="6">Response regulator receiver domain-containing protein</fullName>
    </submittedName>
</protein>
<dbReference type="SUPFAM" id="SSF52172">
    <property type="entry name" value="CheY-like"/>
    <property type="match status" value="1"/>
</dbReference>
<organism evidence="6 7">
    <name type="scientific">Devosia crocina</name>
    <dbReference type="NCBI Taxonomy" id="429728"/>
    <lineage>
        <taxon>Bacteria</taxon>
        <taxon>Pseudomonadati</taxon>
        <taxon>Pseudomonadota</taxon>
        <taxon>Alphaproteobacteria</taxon>
        <taxon>Hyphomicrobiales</taxon>
        <taxon>Devosiaceae</taxon>
        <taxon>Devosia</taxon>
    </lineage>
</organism>
<evidence type="ECO:0000313" key="6">
    <source>
        <dbReference type="EMBL" id="SFV29250.1"/>
    </source>
</evidence>
<dbReference type="PANTHER" id="PTHR44591:SF3">
    <property type="entry name" value="RESPONSE REGULATORY DOMAIN-CONTAINING PROTEIN"/>
    <property type="match status" value="1"/>
</dbReference>
<evidence type="ECO:0000256" key="4">
    <source>
        <dbReference type="PROSITE-ProRule" id="PRU00169"/>
    </source>
</evidence>
<dbReference type="PANTHER" id="PTHR44591">
    <property type="entry name" value="STRESS RESPONSE REGULATOR PROTEIN 1"/>
    <property type="match status" value="1"/>
</dbReference>
<dbReference type="AlphaFoldDB" id="A0A1I7N3N0"/>
<keyword evidence="3" id="KW-0804">Transcription</keyword>
<evidence type="ECO:0000256" key="3">
    <source>
        <dbReference type="ARBA" id="ARBA00023163"/>
    </source>
</evidence>
<accession>A0A1I7N3N0</accession>
<reference evidence="6 7" key="1">
    <citation type="submission" date="2016-10" db="EMBL/GenBank/DDBJ databases">
        <authorList>
            <person name="de Groot N.N."/>
        </authorList>
    </citation>
    <scope>NUCLEOTIDE SEQUENCE [LARGE SCALE GENOMIC DNA]</scope>
    <source>
        <strain evidence="6 7">IPL20</strain>
    </source>
</reference>
<dbReference type="InterPro" id="IPR001789">
    <property type="entry name" value="Sig_transdc_resp-reg_receiver"/>
</dbReference>
<feature type="modified residue" description="4-aspartylphosphate" evidence="4">
    <location>
        <position position="81"/>
    </location>
</feature>
<feature type="domain" description="Response regulatory" evidence="5">
    <location>
        <begin position="32"/>
        <end position="145"/>
    </location>
</feature>
<name>A0A1I7N3N0_9HYPH</name>
<evidence type="ECO:0000313" key="7">
    <source>
        <dbReference type="Proteomes" id="UP000199074"/>
    </source>
</evidence>
<dbReference type="Gene3D" id="3.40.50.2300">
    <property type="match status" value="1"/>
</dbReference>
<proteinExistence type="predicted"/>
<dbReference type="InterPro" id="IPR011006">
    <property type="entry name" value="CheY-like_superfamily"/>
</dbReference>
<dbReference type="InterPro" id="IPR050595">
    <property type="entry name" value="Bact_response_regulator"/>
</dbReference>
<evidence type="ECO:0000256" key="2">
    <source>
        <dbReference type="ARBA" id="ARBA00023015"/>
    </source>
</evidence>
<dbReference type="Proteomes" id="UP000199074">
    <property type="component" value="Unassembled WGS sequence"/>
</dbReference>
<dbReference type="EMBL" id="FPCK01000001">
    <property type="protein sequence ID" value="SFV29250.1"/>
    <property type="molecule type" value="Genomic_DNA"/>
</dbReference>
<evidence type="ECO:0000259" key="5">
    <source>
        <dbReference type="PROSITE" id="PS50110"/>
    </source>
</evidence>
<evidence type="ECO:0000256" key="1">
    <source>
        <dbReference type="ARBA" id="ARBA00022553"/>
    </source>
</evidence>
<dbReference type="PROSITE" id="PS50110">
    <property type="entry name" value="RESPONSE_REGULATORY"/>
    <property type="match status" value="1"/>
</dbReference>
<keyword evidence="2" id="KW-0805">Transcription regulation</keyword>
<dbReference type="OrthoDB" id="9813151at2"/>
<dbReference type="GO" id="GO:0000160">
    <property type="term" value="P:phosphorelay signal transduction system"/>
    <property type="evidence" value="ECO:0007669"/>
    <property type="project" value="InterPro"/>
</dbReference>